<dbReference type="Proteomes" id="UP001163036">
    <property type="component" value="Chromosome 2"/>
</dbReference>
<proteinExistence type="predicted"/>
<name>A0AA46UNG6_VIBPH</name>
<feature type="compositionally biased region" description="Basic and acidic residues" evidence="1">
    <location>
        <begin position="76"/>
        <end position="92"/>
    </location>
</feature>
<dbReference type="EMBL" id="CP097356">
    <property type="protein sequence ID" value="UYV28895.1"/>
    <property type="molecule type" value="Genomic_DNA"/>
</dbReference>
<gene>
    <name evidence="2" type="ORF">M5598_16900</name>
</gene>
<dbReference type="RefSeq" id="WP_193292760.1">
    <property type="nucleotide sequence ID" value="NZ_CP097356.1"/>
</dbReference>
<feature type="region of interest" description="Disordered" evidence="1">
    <location>
        <begin position="56"/>
        <end position="92"/>
    </location>
</feature>
<sequence length="92" mass="10446">MATKAQAKALIQEGFRVFARRLNPKAPIGKLRKPTQKWICENLSTEQAGAILRQMRGGSKSSWETRLPARPFTQVDKQKSRAALQKELKRGR</sequence>
<reference evidence="2" key="1">
    <citation type="submission" date="2022-05" db="EMBL/GenBank/DDBJ databases">
        <title>Megaplasmid of Vibrio parahaemolyticus.</title>
        <authorList>
            <person name="Strauch E."/>
            <person name="Borowiak M."/>
        </authorList>
    </citation>
    <scope>NUCLEOTIDE SEQUENCE</scope>
    <source>
        <strain evidence="2">16-VB00198</strain>
    </source>
</reference>
<evidence type="ECO:0000313" key="3">
    <source>
        <dbReference type="Proteomes" id="UP001163036"/>
    </source>
</evidence>
<dbReference type="AlphaFoldDB" id="A0AA46UNG6"/>
<accession>A0AA46UNG6</accession>
<evidence type="ECO:0000313" key="2">
    <source>
        <dbReference type="EMBL" id="UYV28895.1"/>
    </source>
</evidence>
<evidence type="ECO:0000256" key="1">
    <source>
        <dbReference type="SAM" id="MobiDB-lite"/>
    </source>
</evidence>
<organism evidence="2 3">
    <name type="scientific">Vibrio parahaemolyticus</name>
    <dbReference type="NCBI Taxonomy" id="670"/>
    <lineage>
        <taxon>Bacteria</taxon>
        <taxon>Pseudomonadati</taxon>
        <taxon>Pseudomonadota</taxon>
        <taxon>Gammaproteobacteria</taxon>
        <taxon>Vibrionales</taxon>
        <taxon>Vibrionaceae</taxon>
        <taxon>Vibrio</taxon>
    </lineage>
</organism>
<protein>
    <submittedName>
        <fullName evidence="2">Uncharacterized protein</fullName>
    </submittedName>
</protein>